<name>A0A2K3NBJ1_TRIPR</name>
<sequence length="52" mass="6190">MKSGAVEEEYKAQIEDSDGEEHEHGCNYMRLWKDPLTQLPRQYMSLFFTHNV</sequence>
<organism evidence="2 3">
    <name type="scientific">Trifolium pratense</name>
    <name type="common">Red clover</name>
    <dbReference type="NCBI Taxonomy" id="57577"/>
    <lineage>
        <taxon>Eukaryota</taxon>
        <taxon>Viridiplantae</taxon>
        <taxon>Streptophyta</taxon>
        <taxon>Embryophyta</taxon>
        <taxon>Tracheophyta</taxon>
        <taxon>Spermatophyta</taxon>
        <taxon>Magnoliopsida</taxon>
        <taxon>eudicotyledons</taxon>
        <taxon>Gunneridae</taxon>
        <taxon>Pentapetalae</taxon>
        <taxon>rosids</taxon>
        <taxon>fabids</taxon>
        <taxon>Fabales</taxon>
        <taxon>Fabaceae</taxon>
        <taxon>Papilionoideae</taxon>
        <taxon>50 kb inversion clade</taxon>
        <taxon>NPAAA clade</taxon>
        <taxon>Hologalegina</taxon>
        <taxon>IRL clade</taxon>
        <taxon>Trifolieae</taxon>
        <taxon>Trifolium</taxon>
    </lineage>
</organism>
<reference evidence="2 3" key="2">
    <citation type="journal article" date="2017" name="Front. Plant Sci.">
        <title>Gene Classification and Mining of Molecular Markers Useful in Red Clover (Trifolium pratense) Breeding.</title>
        <authorList>
            <person name="Istvanek J."/>
            <person name="Dluhosova J."/>
            <person name="Dluhos P."/>
            <person name="Patkova L."/>
            <person name="Nedelnik J."/>
            <person name="Repkova J."/>
        </authorList>
    </citation>
    <scope>NUCLEOTIDE SEQUENCE [LARGE SCALE GENOMIC DNA]</scope>
    <source>
        <strain evidence="3">cv. Tatra</strain>
        <tissue evidence="2">Young leaves</tissue>
    </source>
</reference>
<feature type="region of interest" description="Disordered" evidence="1">
    <location>
        <begin position="1"/>
        <end position="22"/>
    </location>
</feature>
<proteinExistence type="predicted"/>
<evidence type="ECO:0000313" key="3">
    <source>
        <dbReference type="Proteomes" id="UP000236291"/>
    </source>
</evidence>
<dbReference type="Proteomes" id="UP000236291">
    <property type="component" value="Unassembled WGS sequence"/>
</dbReference>
<dbReference type="AlphaFoldDB" id="A0A2K3NBJ1"/>
<dbReference type="EMBL" id="ASHM01018882">
    <property type="protein sequence ID" value="PNY00404.1"/>
    <property type="molecule type" value="Genomic_DNA"/>
</dbReference>
<protein>
    <submittedName>
        <fullName evidence="2">Uncharacterized protein</fullName>
    </submittedName>
</protein>
<evidence type="ECO:0000313" key="2">
    <source>
        <dbReference type="EMBL" id="PNY00404.1"/>
    </source>
</evidence>
<gene>
    <name evidence="2" type="ORF">L195_g023684</name>
</gene>
<accession>A0A2K3NBJ1</accession>
<evidence type="ECO:0000256" key="1">
    <source>
        <dbReference type="SAM" id="MobiDB-lite"/>
    </source>
</evidence>
<reference evidence="2 3" key="1">
    <citation type="journal article" date="2014" name="Am. J. Bot.">
        <title>Genome assembly and annotation for red clover (Trifolium pratense; Fabaceae).</title>
        <authorList>
            <person name="Istvanek J."/>
            <person name="Jaros M."/>
            <person name="Krenek A."/>
            <person name="Repkova J."/>
        </authorList>
    </citation>
    <scope>NUCLEOTIDE SEQUENCE [LARGE SCALE GENOMIC DNA]</scope>
    <source>
        <strain evidence="3">cv. Tatra</strain>
        <tissue evidence="2">Young leaves</tissue>
    </source>
</reference>
<comment type="caution">
    <text evidence="2">The sequence shown here is derived from an EMBL/GenBank/DDBJ whole genome shotgun (WGS) entry which is preliminary data.</text>
</comment>